<name>A0A0E9RKJ6_ANGAN</name>
<dbReference type="EMBL" id="GBXM01079265">
    <property type="protein sequence ID" value="JAH29312.1"/>
    <property type="molecule type" value="Transcribed_RNA"/>
</dbReference>
<reference evidence="1" key="1">
    <citation type="submission" date="2014-11" db="EMBL/GenBank/DDBJ databases">
        <authorList>
            <person name="Amaro Gonzalez C."/>
        </authorList>
    </citation>
    <scope>NUCLEOTIDE SEQUENCE</scope>
</reference>
<protein>
    <submittedName>
        <fullName evidence="1">Uncharacterized protein</fullName>
    </submittedName>
</protein>
<organism evidence="1">
    <name type="scientific">Anguilla anguilla</name>
    <name type="common">European freshwater eel</name>
    <name type="synonym">Muraena anguilla</name>
    <dbReference type="NCBI Taxonomy" id="7936"/>
    <lineage>
        <taxon>Eukaryota</taxon>
        <taxon>Metazoa</taxon>
        <taxon>Chordata</taxon>
        <taxon>Craniata</taxon>
        <taxon>Vertebrata</taxon>
        <taxon>Euteleostomi</taxon>
        <taxon>Actinopterygii</taxon>
        <taxon>Neopterygii</taxon>
        <taxon>Teleostei</taxon>
        <taxon>Anguilliformes</taxon>
        <taxon>Anguillidae</taxon>
        <taxon>Anguilla</taxon>
    </lineage>
</organism>
<accession>A0A0E9RKJ6</accession>
<evidence type="ECO:0000313" key="1">
    <source>
        <dbReference type="EMBL" id="JAH29312.1"/>
    </source>
</evidence>
<sequence>MDYRSCCLRVVIKKYDCTFQIAEKKLALSVAKYYRIINYNYIKSLITTTI</sequence>
<dbReference type="AlphaFoldDB" id="A0A0E9RKJ6"/>
<reference evidence="1" key="2">
    <citation type="journal article" date="2015" name="Fish Shellfish Immunol.">
        <title>Early steps in the European eel (Anguilla anguilla)-Vibrio vulnificus interaction in the gills: Role of the RtxA13 toxin.</title>
        <authorList>
            <person name="Callol A."/>
            <person name="Pajuelo D."/>
            <person name="Ebbesson L."/>
            <person name="Teles M."/>
            <person name="MacKenzie S."/>
            <person name="Amaro C."/>
        </authorList>
    </citation>
    <scope>NUCLEOTIDE SEQUENCE</scope>
</reference>
<proteinExistence type="predicted"/>